<protein>
    <submittedName>
        <fullName evidence="2">Metallophosphatase domain-containing protein</fullName>
    </submittedName>
</protein>
<feature type="domain" description="Calcineurin-like phosphoesterase" evidence="1">
    <location>
        <begin position="1"/>
        <end position="175"/>
    </location>
</feature>
<dbReference type="EMBL" id="JBHSJJ010000004">
    <property type="protein sequence ID" value="MFC4871954.1"/>
    <property type="molecule type" value="Genomic_DNA"/>
</dbReference>
<dbReference type="CDD" id="cd07379">
    <property type="entry name" value="MPP_239FB"/>
    <property type="match status" value="1"/>
</dbReference>
<gene>
    <name evidence="2" type="ORF">ACFPFU_09665</name>
</gene>
<organism evidence="2 3">
    <name type="scientific">Negadavirga shengliensis</name>
    <dbReference type="NCBI Taxonomy" id="1389218"/>
    <lineage>
        <taxon>Bacteria</taxon>
        <taxon>Pseudomonadati</taxon>
        <taxon>Bacteroidota</taxon>
        <taxon>Cytophagia</taxon>
        <taxon>Cytophagales</taxon>
        <taxon>Cyclobacteriaceae</taxon>
        <taxon>Negadavirga</taxon>
    </lineage>
</organism>
<accession>A0ABV9SZX6</accession>
<evidence type="ECO:0000313" key="2">
    <source>
        <dbReference type="EMBL" id="MFC4871954.1"/>
    </source>
</evidence>
<dbReference type="RefSeq" id="WP_377063908.1">
    <property type="nucleotide sequence ID" value="NZ_JBHSJJ010000004.1"/>
</dbReference>
<dbReference type="InterPro" id="IPR029052">
    <property type="entry name" value="Metallo-depent_PP-like"/>
</dbReference>
<reference evidence="3" key="1">
    <citation type="journal article" date="2019" name="Int. J. Syst. Evol. Microbiol.">
        <title>The Global Catalogue of Microorganisms (GCM) 10K type strain sequencing project: providing services to taxonomists for standard genome sequencing and annotation.</title>
        <authorList>
            <consortium name="The Broad Institute Genomics Platform"/>
            <consortium name="The Broad Institute Genome Sequencing Center for Infectious Disease"/>
            <person name="Wu L."/>
            <person name="Ma J."/>
        </authorList>
    </citation>
    <scope>NUCLEOTIDE SEQUENCE [LARGE SCALE GENOMIC DNA]</scope>
    <source>
        <strain evidence="3">CGMCC 4.7466</strain>
    </source>
</reference>
<evidence type="ECO:0000313" key="3">
    <source>
        <dbReference type="Proteomes" id="UP001595818"/>
    </source>
</evidence>
<comment type="caution">
    <text evidence="2">The sequence shown here is derived from an EMBL/GenBank/DDBJ whole genome shotgun (WGS) entry which is preliminary data.</text>
</comment>
<proteinExistence type="predicted"/>
<dbReference type="InterPro" id="IPR051693">
    <property type="entry name" value="UPF0046_metallophosphoest"/>
</dbReference>
<dbReference type="PANTHER" id="PTHR12905">
    <property type="entry name" value="METALLOPHOSPHOESTERASE"/>
    <property type="match status" value="1"/>
</dbReference>
<dbReference type="InterPro" id="IPR004843">
    <property type="entry name" value="Calcineurin-like_PHP"/>
</dbReference>
<dbReference type="Proteomes" id="UP001595818">
    <property type="component" value="Unassembled WGS sequence"/>
</dbReference>
<keyword evidence="3" id="KW-1185">Reference proteome</keyword>
<dbReference type="PANTHER" id="PTHR12905:SF0">
    <property type="entry name" value="CALCINEURIN-LIKE PHOSPHOESTERASE DOMAIN-CONTAINING PROTEIN"/>
    <property type="match status" value="1"/>
</dbReference>
<evidence type="ECO:0000259" key="1">
    <source>
        <dbReference type="Pfam" id="PF00149"/>
    </source>
</evidence>
<dbReference type="SUPFAM" id="SSF56300">
    <property type="entry name" value="Metallo-dependent phosphatases"/>
    <property type="match status" value="1"/>
</dbReference>
<sequence length="210" mass="23768">MKITLISDTHGRHRSLSPPLGDMIIHAGDISGVGQEEEIADFFDWYSGLDFTHKILIAGNHDFFFEKAGVERLKTVIPKDVIYLEDNGINIEGVNIWGSPITPWFNNWAFNRQRGKEIKEHWKLIPKDTDILITHGPPRGVLDRNARGIPAGCDDLLKIIQKLKPKYHIFGHIHEGHGSLTKGQTTFVNASVLDERYELVNGPVSVEWKN</sequence>
<dbReference type="Pfam" id="PF00149">
    <property type="entry name" value="Metallophos"/>
    <property type="match status" value="1"/>
</dbReference>
<name>A0ABV9SZX6_9BACT</name>
<dbReference type="Gene3D" id="3.60.21.10">
    <property type="match status" value="1"/>
</dbReference>